<reference evidence="3" key="2">
    <citation type="journal article" date="2022" name="Microb. Genom.">
        <title>A chromosome-scale genome assembly of the tomato pathogen Cladosporium fulvum reveals a compartmentalized genome architecture and the presence of a dispensable chromosome.</title>
        <authorList>
            <person name="Zaccaron A.Z."/>
            <person name="Chen L.H."/>
            <person name="Samaras A."/>
            <person name="Stergiopoulos I."/>
        </authorList>
    </citation>
    <scope>NUCLEOTIDE SEQUENCE</scope>
    <source>
        <strain evidence="3">Race5_Kim</strain>
    </source>
</reference>
<evidence type="ECO:0000256" key="2">
    <source>
        <dbReference type="SAM" id="Phobius"/>
    </source>
</evidence>
<feature type="transmembrane region" description="Helical" evidence="2">
    <location>
        <begin position="169"/>
        <end position="191"/>
    </location>
</feature>
<feature type="transmembrane region" description="Helical" evidence="2">
    <location>
        <begin position="93"/>
        <end position="115"/>
    </location>
</feature>
<sequence length="369" mass="40070">MGSSRVPRASEHERELCHTHSTENSDAGSIASNLGIPFDPTSSSSTILPPPCQRSSDEGTTAKQLEALPCLSDDEVVNVHAKPARSLARNWDSATICMFTGLLPIYFLVFAGLAIKQDMSIYDESSPDAQSQRLLQAAKYGPSIFPILFVAVLGQLMTVLASWKLESSISIGLLECLLASRSLASAFLALVKLRIFNLWVPVILVAWCLSPLGGQSALRIVYTTSSQSTTVVPMTYLDTENTPLIGIWANDYGSLGSVIDSTFVTGLASPGTSKNGSQDLYGNIQVPMLEAVTLPGEPDGWYELYPPEKPPHAALLGVPFKVVDSLAKSSFFMETNYKYMDCSAQMYSDAEFFRVNNTRTWAPTDPANF</sequence>
<proteinExistence type="predicted"/>
<dbReference type="AlphaFoldDB" id="A0A9Q8LHM9"/>
<dbReference type="RefSeq" id="XP_047761943.1">
    <property type="nucleotide sequence ID" value="XM_047905763.1"/>
</dbReference>
<dbReference type="OrthoDB" id="3649539at2759"/>
<feature type="transmembrane region" description="Helical" evidence="2">
    <location>
        <begin position="143"/>
        <end position="163"/>
    </location>
</feature>
<accession>A0A9Q8LHM9</accession>
<protein>
    <submittedName>
        <fullName evidence="3">Uncharacterized protein</fullName>
    </submittedName>
</protein>
<reference evidence="3" key="1">
    <citation type="submission" date="2021-12" db="EMBL/GenBank/DDBJ databases">
        <authorList>
            <person name="Zaccaron A."/>
            <person name="Stergiopoulos I."/>
        </authorList>
    </citation>
    <scope>NUCLEOTIDE SEQUENCE</scope>
    <source>
        <strain evidence="3">Race5_Kim</strain>
    </source>
</reference>
<keyword evidence="2" id="KW-0472">Membrane</keyword>
<name>A0A9Q8LHM9_PASFU</name>
<dbReference type="GeneID" id="71986493"/>
<evidence type="ECO:0000313" key="4">
    <source>
        <dbReference type="Proteomes" id="UP000756132"/>
    </source>
</evidence>
<feature type="region of interest" description="Disordered" evidence="1">
    <location>
        <begin position="1"/>
        <end position="59"/>
    </location>
</feature>
<keyword evidence="4" id="KW-1185">Reference proteome</keyword>
<feature type="compositionally biased region" description="Basic and acidic residues" evidence="1">
    <location>
        <begin position="8"/>
        <end position="23"/>
    </location>
</feature>
<dbReference type="Proteomes" id="UP000756132">
    <property type="component" value="Chromosome 5"/>
</dbReference>
<feature type="transmembrane region" description="Helical" evidence="2">
    <location>
        <begin position="198"/>
        <end position="218"/>
    </location>
</feature>
<evidence type="ECO:0000256" key="1">
    <source>
        <dbReference type="SAM" id="MobiDB-lite"/>
    </source>
</evidence>
<evidence type="ECO:0000313" key="3">
    <source>
        <dbReference type="EMBL" id="UJO17577.1"/>
    </source>
</evidence>
<gene>
    <name evidence="3" type="ORF">CLAFUR5_06615</name>
</gene>
<organism evidence="3 4">
    <name type="scientific">Passalora fulva</name>
    <name type="common">Tomato leaf mold</name>
    <name type="synonym">Cladosporium fulvum</name>
    <dbReference type="NCBI Taxonomy" id="5499"/>
    <lineage>
        <taxon>Eukaryota</taxon>
        <taxon>Fungi</taxon>
        <taxon>Dikarya</taxon>
        <taxon>Ascomycota</taxon>
        <taxon>Pezizomycotina</taxon>
        <taxon>Dothideomycetes</taxon>
        <taxon>Dothideomycetidae</taxon>
        <taxon>Mycosphaerellales</taxon>
        <taxon>Mycosphaerellaceae</taxon>
        <taxon>Fulvia</taxon>
    </lineage>
</organism>
<keyword evidence="2" id="KW-0812">Transmembrane</keyword>
<dbReference type="KEGG" id="ffu:CLAFUR5_06615"/>
<dbReference type="EMBL" id="CP090167">
    <property type="protein sequence ID" value="UJO17577.1"/>
    <property type="molecule type" value="Genomic_DNA"/>
</dbReference>
<keyword evidence="2" id="KW-1133">Transmembrane helix</keyword>